<accession>A0A369J7N6</accession>
<dbReference type="EMBL" id="LUEZ02000124">
    <property type="protein sequence ID" value="RDB16435.1"/>
    <property type="molecule type" value="Genomic_DNA"/>
</dbReference>
<evidence type="ECO:0000313" key="2">
    <source>
        <dbReference type="Proteomes" id="UP000076154"/>
    </source>
</evidence>
<name>A0A369J7N6_HYPMA</name>
<dbReference type="InParanoid" id="A0A369J7N6"/>
<dbReference type="OrthoDB" id="508139at2759"/>
<reference evidence="1" key="1">
    <citation type="submission" date="2018-04" db="EMBL/GenBank/DDBJ databases">
        <title>Whole genome sequencing of Hypsizygus marmoreus.</title>
        <authorList>
            <person name="Choi I.-G."/>
            <person name="Min B."/>
            <person name="Kim J.-G."/>
            <person name="Kim S."/>
            <person name="Oh Y.-L."/>
            <person name="Kong W.-S."/>
            <person name="Park H."/>
            <person name="Jeong J."/>
            <person name="Song E.-S."/>
        </authorList>
    </citation>
    <scope>NUCLEOTIDE SEQUENCE [LARGE SCALE GENOMIC DNA]</scope>
    <source>
        <strain evidence="1">51987-8</strain>
    </source>
</reference>
<dbReference type="Proteomes" id="UP000076154">
    <property type="component" value="Unassembled WGS sequence"/>
</dbReference>
<gene>
    <name evidence="1" type="ORF">Hypma_002756</name>
</gene>
<sequence length="208" mass="23332">MVNLRRDYDGKTTGKAVGSWTFEKLVESRYTKEGDIFTCWSCPTGIRDRAKWAAPQINQIAFFQRSFYAGYRSMFAAMYEFLQDSGNVFFVATIAQHASTAPNDGFRFYLTERGKYKYVLDAGTFIVEEQSVVGDGTFEGLWWGKAGYSGLPVRANDLAFAMDDEGVAEDAAANVEPLHVDFHLFIASQAPPPLSLLVLRFVIKLFVI</sequence>
<dbReference type="AlphaFoldDB" id="A0A369J7N6"/>
<protein>
    <submittedName>
        <fullName evidence="1">Uncharacterized protein</fullName>
    </submittedName>
</protein>
<organism evidence="1 2">
    <name type="scientific">Hypsizygus marmoreus</name>
    <name type="common">White beech mushroom</name>
    <name type="synonym">Agaricus marmoreus</name>
    <dbReference type="NCBI Taxonomy" id="39966"/>
    <lineage>
        <taxon>Eukaryota</taxon>
        <taxon>Fungi</taxon>
        <taxon>Dikarya</taxon>
        <taxon>Basidiomycota</taxon>
        <taxon>Agaricomycotina</taxon>
        <taxon>Agaricomycetes</taxon>
        <taxon>Agaricomycetidae</taxon>
        <taxon>Agaricales</taxon>
        <taxon>Tricholomatineae</taxon>
        <taxon>Lyophyllaceae</taxon>
        <taxon>Hypsizygus</taxon>
    </lineage>
</organism>
<proteinExistence type="predicted"/>
<evidence type="ECO:0000313" key="1">
    <source>
        <dbReference type="EMBL" id="RDB16435.1"/>
    </source>
</evidence>
<comment type="caution">
    <text evidence="1">The sequence shown here is derived from an EMBL/GenBank/DDBJ whole genome shotgun (WGS) entry which is preliminary data.</text>
</comment>
<keyword evidence="2" id="KW-1185">Reference proteome</keyword>